<dbReference type="EMBL" id="JGYN01000020">
    <property type="protein sequence ID" value="KFI49770.1"/>
    <property type="molecule type" value="Genomic_DNA"/>
</dbReference>
<dbReference type="AlphaFoldDB" id="A0A086ZTC0"/>
<keyword evidence="2" id="KW-1185">Reference proteome</keyword>
<proteinExistence type="predicted"/>
<dbReference type="eggNOG" id="ENOG5032JII">
    <property type="taxonomic scope" value="Bacteria"/>
</dbReference>
<protein>
    <submittedName>
        <fullName evidence="1">Uncharacterized protein</fullName>
    </submittedName>
</protein>
<evidence type="ECO:0000313" key="2">
    <source>
        <dbReference type="Proteomes" id="UP000029108"/>
    </source>
</evidence>
<evidence type="ECO:0000313" key="1">
    <source>
        <dbReference type="EMBL" id="KFI49770.1"/>
    </source>
</evidence>
<sequence>MPRRKPPWLKHLCAGRLKARKCEGCREWVAVDEQGSVWEKYDPGILDAHDLATAIILKRGFTRIIRHGAGGLFSLQDPCGARGIDPDGEYLAIHQCHRIPISVKPFKPPRRRAAERWNPNIRLSDEEVRLFTRLWRRPL</sequence>
<reference evidence="1 2" key="1">
    <citation type="submission" date="2014-03" db="EMBL/GenBank/DDBJ databases">
        <title>Genomics of Bifidobacteria.</title>
        <authorList>
            <person name="Ventura M."/>
            <person name="Milani C."/>
            <person name="Lugli G.A."/>
        </authorList>
    </citation>
    <scope>NUCLEOTIDE SEQUENCE [LARGE SCALE GENOMIC DNA]</scope>
    <source>
        <strain evidence="1 2">DSM 23969</strain>
    </source>
</reference>
<organism evidence="1 2">
    <name type="scientific">Bifidobacterium biavatii DSM 23969</name>
    <dbReference type="NCBI Taxonomy" id="1437608"/>
    <lineage>
        <taxon>Bacteria</taxon>
        <taxon>Bacillati</taxon>
        <taxon>Actinomycetota</taxon>
        <taxon>Actinomycetes</taxon>
        <taxon>Bifidobacteriales</taxon>
        <taxon>Bifidobacteriaceae</taxon>
        <taxon>Bifidobacterium</taxon>
    </lineage>
</organism>
<accession>A0A086ZTC0</accession>
<dbReference type="Proteomes" id="UP000029108">
    <property type="component" value="Unassembled WGS sequence"/>
</dbReference>
<dbReference type="STRING" id="1437608.GCA_000771645_00948"/>
<dbReference type="RefSeq" id="WP_051923894.1">
    <property type="nucleotide sequence ID" value="NZ_JDUU01000002.1"/>
</dbReference>
<gene>
    <name evidence="1" type="ORF">BBIA_1458</name>
</gene>
<comment type="caution">
    <text evidence="1">The sequence shown here is derived from an EMBL/GenBank/DDBJ whole genome shotgun (WGS) entry which is preliminary data.</text>
</comment>
<dbReference type="OrthoDB" id="4542282at2"/>
<name>A0A086ZTC0_9BIFI</name>